<feature type="compositionally biased region" description="Basic and acidic residues" evidence="1">
    <location>
        <begin position="2382"/>
        <end position="2402"/>
    </location>
</feature>
<evidence type="ECO:0000256" key="1">
    <source>
        <dbReference type="SAM" id="MobiDB-lite"/>
    </source>
</evidence>
<feature type="region of interest" description="Disordered" evidence="1">
    <location>
        <begin position="1783"/>
        <end position="1815"/>
    </location>
</feature>
<feature type="transmembrane region" description="Helical" evidence="2">
    <location>
        <begin position="2450"/>
        <end position="2466"/>
    </location>
</feature>
<keyword evidence="2" id="KW-0812">Transmembrane</keyword>
<dbReference type="RefSeq" id="WP_180499600.1">
    <property type="nucleotide sequence ID" value="NZ_CAIJCS010000016.1"/>
</dbReference>
<feature type="compositionally biased region" description="Basic and acidic residues" evidence="1">
    <location>
        <begin position="136"/>
        <end position="147"/>
    </location>
</feature>
<evidence type="ECO:0000313" key="4">
    <source>
        <dbReference type="EMBL" id="CAC9929222.1"/>
    </source>
</evidence>
<feature type="compositionally biased region" description="Basic and acidic residues" evidence="1">
    <location>
        <begin position="162"/>
        <end position="181"/>
    </location>
</feature>
<name>A0A6V6Y276_9FIRM</name>
<feature type="region of interest" description="Disordered" evidence="1">
    <location>
        <begin position="31"/>
        <end position="212"/>
    </location>
</feature>
<organism evidence="4 5">
    <name type="scientific">Aedoeadaptatus nemausensis</name>
    <dbReference type="NCBI Taxonomy" id="2582829"/>
    <lineage>
        <taxon>Bacteria</taxon>
        <taxon>Bacillati</taxon>
        <taxon>Bacillota</taxon>
        <taxon>Tissierellia</taxon>
        <taxon>Tissierellales</taxon>
        <taxon>Peptoniphilaceae</taxon>
        <taxon>Aedoeadaptatus</taxon>
    </lineage>
</organism>
<proteinExistence type="predicted"/>
<feature type="compositionally biased region" description="Basic and acidic residues" evidence="1">
    <location>
        <begin position="1789"/>
        <end position="1815"/>
    </location>
</feature>
<evidence type="ECO:0000256" key="3">
    <source>
        <dbReference type="SAM" id="SignalP"/>
    </source>
</evidence>
<accession>A0A6V6Y276</accession>
<feature type="compositionally biased region" description="Pro residues" evidence="1">
    <location>
        <begin position="2403"/>
        <end position="2412"/>
    </location>
</feature>
<feature type="compositionally biased region" description="Basic and acidic residues" evidence="1">
    <location>
        <begin position="190"/>
        <end position="212"/>
    </location>
</feature>
<feature type="compositionally biased region" description="Basic and acidic residues" evidence="1">
    <location>
        <begin position="1757"/>
        <end position="1766"/>
    </location>
</feature>
<feature type="region of interest" description="Disordered" evidence="1">
    <location>
        <begin position="2367"/>
        <end position="2445"/>
    </location>
</feature>
<evidence type="ECO:0000256" key="2">
    <source>
        <dbReference type="SAM" id="Phobius"/>
    </source>
</evidence>
<evidence type="ECO:0000313" key="5">
    <source>
        <dbReference type="Proteomes" id="UP000586454"/>
    </source>
</evidence>
<keyword evidence="2" id="KW-1133">Transmembrane helix</keyword>
<gene>
    <name evidence="4" type="ORF">PEPNEM18_00863</name>
</gene>
<dbReference type="EMBL" id="CAIJCS010000016">
    <property type="protein sequence ID" value="CAC9929222.1"/>
    <property type="molecule type" value="Genomic_DNA"/>
</dbReference>
<feature type="signal peptide" evidence="3">
    <location>
        <begin position="1"/>
        <end position="24"/>
    </location>
</feature>
<sequence length="2473" mass="278021">MNRKLRLFMLFLMLTLFAHGTVYAADEKDLGDDAPVAVETSVSPDTTEGKDEQDPIPTEAAETESAPTIEEKDGTPADGDLATEEKDLAIEPKTATQNAPKSMEDAAGETEADAKDEADKNPADTPKADSEEDAGDKEVTADGKPADGTEANSETETTETGKTTEADQKTEAAAEEEKPVEVKNQVEPSEDLKKLGEQIKAEKDKEKKKKLQNEYNEKYLKEVEESASGKLTDDMDQRLTDKEEIARYNQIKEKRKEIEQKIADGKLTQKDVDELNKLLGGFEPPRALTDEEKAIRKDLATKPYINIDEKNSSEEGKKLYEDYKKVKDALDKALDPDQDGLSQEELEALGVKDLQELKKKFDDLNKQVLDGINSTDPKKKITPAFGEKNGDPRINVYPFDFSGGVGGQLEGDTYYVPDNTPLDLLVQVGKNNDGKELTFTITPNKVGNPLGENPKADLNSLVFLNGNAVELTANEDGSYSFTTAEDFGVAQLKFQIPGFYGNLHEGFSITMKAGDKTIKKNFLITKKGYDENPEVGEIGSDDPAKPKEFDGGNITDGYVNDDTDKVANIFTLLKKSNGYIDDVIVNSSNGESLPLSHVKITMKLPKYNDKFAEYIHKSGLKYHKVDDGTYVLEIEKRNFEKNLEGKNPKELTQDELKNLLLDDGTNKKYVDDNGDVYEVKEVLQKDDFKVDGKTLYKKEGESFVKVGDFDEKGKLTKDGTTYILQGDKLLTYTSEEDVYEGNVANNKDGKADTNVTPSLEGKQVTIEKDGKTSFGGTIVGGKDGGAIFDSSHRFKQVPDENFVGVEKALVDSNGKRVHGKTYEEADVKTDANGNKTVTIDGVEYKIKENAVFNKAGYLLSGYTFRPGEVLVDQYGRLMEDITVTKNDKGNYSFSKKGKTPNVTFNVSETIDRIFVNNNNYVEDKDGYTAIVGKYYYDKEKDQFVEAKDGKVIGDKFFAGYKELKLDPKLGYGESLVPDEATKLNGSLDPKDYYKVGDAYYVKKTLGEGDKAKEYYVRADGKKDDLILSKEDMSFYVQKLGDEERIVSIESIFDAVNNAKFGLRFPGFLTGKDIGYTLRAEFQASYERLNDKGETEEVSIFKDKDGKQAAKDTTKVVNRYFYLKEKPTGEALFFKNAPADLSKNLDYNFFNIFYRDGSDRQRDQYIIGLLDKEAKAKTDEEKAKIEKELKFLDLLRRELKKLDPKAEFKVEGEDEDRTLSIVDGDGNALDLPRTLRWTLGFNNKGGGLFPEYPGASIIVEDHNMDNRLIYDEVIINDTKENWERIKEEKGKEFAGTDEYFFLDQLDKIRLGINPNYVESYFVAVDGFEISADEIKGALGDNQKATLKKHGVDFEITRDKDKGQIHIKVLNAFYKKNDTEDKSFKFYSPVQKAYAEQINEVLKTKEGEDLLSVESKKALKDSFDTLLGKVYKGGTPCYNKLSIKFDNLLKKVDDTTEDGQKQLKTIQESMIRELNRLKLSYLDSKKGDYRHDDMRFNAIQFELKPGTTIGGATDSSKRKIIGITSVINPMVDIPFTDEFGQILTNKDKYVKEEIQKILKDKDDNFKENWNKQESSYRDVMKQAFDSVKDKIDKDTIEIKDLATFDSKADYKKKLPYSAKKGSELFYGDLATGEGKNRKSLKDSKGNPINPYHVGDGESITTVDKNIDANLEKYKGKIDVDKFKKSQAYKELTNPSIDLAAYYMSNQGYDRAFYKNFANYRLSLAGQGPGLFEKDSHWKNKVCPSGIGLGHCIEKAGEDAGVEKEDGADGKGTSGATDAGFKLVYEPSVPTPEKENPKFDKTSKTKELDLSKDGKDKEGKDKDITVDFTVTVKVDKLNTTQKVTNEALKPVKEEKETSETDKKSEKLSVNANYNEKGYYVYKNSLIIDFLPEIFQLQNGSLLTLKVDEDAMKQNGANKTLDLEEFQKNAKPLYVENIYDYVKTLDGDKKTVLEAAIKKAEAEGKLKEGKLTRAILAWLPEFEAPHGDKTQFTLSLKNLLVDRKKYQESEAKQNKGQKYTNRAVFGNVGEFFYSDHPITITDGHKGKVNKYLRIYDEEGNPVTESDAGEWFKGNTTLHFGDKFDYKINYTLEKSLTDTDISSNRDQKWFLTDDFSKMIKRGLRPVLRDFVEEKDGFRVTYKIGEKSYSKTALEALIKEGKAKLADVDGITIDNKFGYPIGQSKEFILPMMIPELDAKIEDGKVVYIGIDGEKHELGEAKDFFNLDNLIDKDKDLSASNKVEGSNEVTVYLEKERFIKLYKEFFEADGTTEIKTDRPEVKFNIIQIVKDKDGNVIERKTLDKQLVLNEKNEFVGKVDGLPLFKKVTTIDKDGNVTVEVRSYTYEVEEVAMDGYTGKVFKFDENDELGFVFKAKNTKKPETPPETPPEEPKTPPEEPKNPPEEPKTPPEEPNTPPETPETPDQPGTPDKPNKPNRPNKPNKPVRPGLPKTGVADEGMLLLASGGLLLALLAYRRKYAVK</sequence>
<keyword evidence="2" id="KW-0472">Membrane</keyword>
<protein>
    <submittedName>
        <fullName evidence="4">LPXTG-motif protein cell wall anchor domain protein</fullName>
    </submittedName>
</protein>
<keyword evidence="5" id="KW-1185">Reference proteome</keyword>
<feature type="chain" id="PRO_5027802045" evidence="3">
    <location>
        <begin position="25"/>
        <end position="2473"/>
    </location>
</feature>
<dbReference type="Proteomes" id="UP000586454">
    <property type="component" value="Unassembled WGS sequence"/>
</dbReference>
<feature type="compositionally biased region" description="Basic and acidic residues" evidence="1">
    <location>
        <begin position="112"/>
        <end position="129"/>
    </location>
</feature>
<feature type="region of interest" description="Disordered" evidence="1">
    <location>
        <begin position="533"/>
        <end position="553"/>
    </location>
</feature>
<keyword evidence="3" id="KW-0732">Signal</keyword>
<reference evidence="4 5" key="1">
    <citation type="submission" date="2020-06" db="EMBL/GenBank/DDBJ databases">
        <authorList>
            <person name="Criscuolo A."/>
        </authorList>
    </citation>
    <scope>NUCLEOTIDE SEQUENCE [LARGE SCALE GENOMIC DNA]</scope>
    <source>
        <strain evidence="4">1804121828</strain>
    </source>
</reference>
<comment type="caution">
    <text evidence="4">The sequence shown here is derived from an EMBL/GenBank/DDBJ whole genome shotgun (WGS) entry which is preliminary data.</text>
</comment>
<feature type="region of interest" description="Disordered" evidence="1">
    <location>
        <begin position="1757"/>
        <end position="1776"/>
    </location>
</feature>